<comment type="caution">
    <text evidence="1">The sequence shown here is derived from an EMBL/GenBank/DDBJ whole genome shotgun (WGS) entry which is preliminary data.</text>
</comment>
<organism evidence="1 2">
    <name type="scientific">Macrolepiota fuliginosa MF-IS2</name>
    <dbReference type="NCBI Taxonomy" id="1400762"/>
    <lineage>
        <taxon>Eukaryota</taxon>
        <taxon>Fungi</taxon>
        <taxon>Dikarya</taxon>
        <taxon>Basidiomycota</taxon>
        <taxon>Agaricomycotina</taxon>
        <taxon>Agaricomycetes</taxon>
        <taxon>Agaricomycetidae</taxon>
        <taxon>Agaricales</taxon>
        <taxon>Agaricineae</taxon>
        <taxon>Agaricaceae</taxon>
        <taxon>Macrolepiota</taxon>
    </lineage>
</organism>
<protein>
    <submittedName>
        <fullName evidence="1">Uncharacterized protein</fullName>
    </submittedName>
</protein>
<evidence type="ECO:0000313" key="2">
    <source>
        <dbReference type="Proteomes" id="UP000807342"/>
    </source>
</evidence>
<dbReference type="Proteomes" id="UP000807342">
    <property type="component" value="Unassembled WGS sequence"/>
</dbReference>
<name>A0A9P5X3K1_9AGAR</name>
<dbReference type="OrthoDB" id="3228837at2759"/>
<sequence length="119" mass="13307">MHEPAGVRKSAVARTCANFLVAEKRLGAAVFLSSRDNPGRFFCFNLIQIVIQAELHGNNLNRRLQRDATLVIRLIAKQVWDLLMHPISQLHTKGAGIGEQFIIIGELGERVEKYAEDGK</sequence>
<accession>A0A9P5X3K1</accession>
<dbReference type="EMBL" id="MU151573">
    <property type="protein sequence ID" value="KAF9442751.1"/>
    <property type="molecule type" value="Genomic_DNA"/>
</dbReference>
<keyword evidence="2" id="KW-1185">Reference proteome</keyword>
<evidence type="ECO:0000313" key="1">
    <source>
        <dbReference type="EMBL" id="KAF9442751.1"/>
    </source>
</evidence>
<dbReference type="AlphaFoldDB" id="A0A9P5X3K1"/>
<reference evidence="1" key="1">
    <citation type="submission" date="2020-11" db="EMBL/GenBank/DDBJ databases">
        <authorList>
            <consortium name="DOE Joint Genome Institute"/>
            <person name="Ahrendt S."/>
            <person name="Riley R."/>
            <person name="Andreopoulos W."/>
            <person name="Labutti K."/>
            <person name="Pangilinan J."/>
            <person name="Ruiz-Duenas F.J."/>
            <person name="Barrasa J.M."/>
            <person name="Sanchez-Garcia M."/>
            <person name="Camarero S."/>
            <person name="Miyauchi S."/>
            <person name="Serrano A."/>
            <person name="Linde D."/>
            <person name="Babiker R."/>
            <person name="Drula E."/>
            <person name="Ayuso-Fernandez I."/>
            <person name="Pacheco R."/>
            <person name="Padilla G."/>
            <person name="Ferreira P."/>
            <person name="Barriuso J."/>
            <person name="Kellner H."/>
            <person name="Castanera R."/>
            <person name="Alfaro M."/>
            <person name="Ramirez L."/>
            <person name="Pisabarro A.G."/>
            <person name="Kuo A."/>
            <person name="Tritt A."/>
            <person name="Lipzen A."/>
            <person name="He G."/>
            <person name="Yan M."/>
            <person name="Ng V."/>
            <person name="Cullen D."/>
            <person name="Martin F."/>
            <person name="Rosso M.-N."/>
            <person name="Henrissat B."/>
            <person name="Hibbett D."/>
            <person name="Martinez A.T."/>
            <person name="Grigoriev I.V."/>
        </authorList>
    </citation>
    <scope>NUCLEOTIDE SEQUENCE</scope>
    <source>
        <strain evidence="1">MF-IS2</strain>
    </source>
</reference>
<proteinExistence type="predicted"/>
<gene>
    <name evidence="1" type="ORF">P691DRAFT_810144</name>
</gene>